<dbReference type="InterPro" id="IPR041705">
    <property type="entry name" value="PIN_Sll0205"/>
</dbReference>
<dbReference type="Pfam" id="PF01850">
    <property type="entry name" value="PIN"/>
    <property type="match status" value="1"/>
</dbReference>
<evidence type="ECO:0000259" key="1">
    <source>
        <dbReference type="Pfam" id="PF01850"/>
    </source>
</evidence>
<dbReference type="CDD" id="cd09872">
    <property type="entry name" value="PIN_Sll0205-like"/>
    <property type="match status" value="1"/>
</dbReference>
<dbReference type="SUPFAM" id="SSF88723">
    <property type="entry name" value="PIN domain-like"/>
    <property type="match status" value="1"/>
</dbReference>
<evidence type="ECO:0000313" key="3">
    <source>
        <dbReference type="Proteomes" id="UP000539538"/>
    </source>
</evidence>
<protein>
    <submittedName>
        <fullName evidence="2">PIN domain nuclease of toxin-antitoxin system</fullName>
    </submittedName>
</protein>
<sequence>MIVLDTHALVWWAGSDASRLSAAARQAIESALNDHEGVVASAISAWEIAMLVSKGKLELSMDVSHWLDVVSEIEGFRFIPVDNRVAVNSVMLPGEFHADPADRMIVALARELAAPLVTADSKITRYPHVVTVW</sequence>
<dbReference type="Gene3D" id="3.40.50.1010">
    <property type="entry name" value="5'-nuclease"/>
    <property type="match status" value="1"/>
</dbReference>
<evidence type="ECO:0000313" key="2">
    <source>
        <dbReference type="EMBL" id="MBB4650344.1"/>
    </source>
</evidence>
<organism evidence="2 3">
    <name type="scientific">Aminobacter niigataensis</name>
    <dbReference type="NCBI Taxonomy" id="83265"/>
    <lineage>
        <taxon>Bacteria</taxon>
        <taxon>Pseudomonadati</taxon>
        <taxon>Pseudomonadota</taxon>
        <taxon>Alphaproteobacteria</taxon>
        <taxon>Hyphomicrobiales</taxon>
        <taxon>Phyllobacteriaceae</taxon>
        <taxon>Aminobacter</taxon>
    </lineage>
</organism>
<feature type="domain" description="PIN" evidence="1">
    <location>
        <begin position="2"/>
        <end position="127"/>
    </location>
</feature>
<accession>A0ABR6L0N8</accession>
<dbReference type="InterPro" id="IPR002716">
    <property type="entry name" value="PIN_dom"/>
</dbReference>
<dbReference type="InterPro" id="IPR052919">
    <property type="entry name" value="TA_system_RNase"/>
</dbReference>
<dbReference type="PANTHER" id="PTHR36173:SF1">
    <property type="entry name" value="RIBONUCLEASE VAPC22"/>
    <property type="match status" value="1"/>
</dbReference>
<dbReference type="RefSeq" id="WP_183262485.1">
    <property type="nucleotide sequence ID" value="NZ_BAAAVZ010000002.1"/>
</dbReference>
<name>A0ABR6L0N8_9HYPH</name>
<dbReference type="EMBL" id="JACHOT010000002">
    <property type="protein sequence ID" value="MBB4650344.1"/>
    <property type="molecule type" value="Genomic_DNA"/>
</dbReference>
<gene>
    <name evidence="2" type="ORF">GGQ99_002099</name>
</gene>
<dbReference type="Proteomes" id="UP000539538">
    <property type="component" value="Unassembled WGS sequence"/>
</dbReference>
<dbReference type="PANTHER" id="PTHR36173">
    <property type="entry name" value="RIBONUCLEASE VAPC16-RELATED"/>
    <property type="match status" value="1"/>
</dbReference>
<reference evidence="2 3" key="1">
    <citation type="submission" date="2020-08" db="EMBL/GenBank/DDBJ databases">
        <title>Genomic Encyclopedia of Type Strains, Phase IV (KMG-IV): sequencing the most valuable type-strain genomes for metagenomic binning, comparative biology and taxonomic classification.</title>
        <authorList>
            <person name="Goeker M."/>
        </authorList>
    </citation>
    <scope>NUCLEOTIDE SEQUENCE [LARGE SCALE GENOMIC DNA]</scope>
    <source>
        <strain evidence="2 3">DSM 7050</strain>
    </source>
</reference>
<comment type="caution">
    <text evidence="2">The sequence shown here is derived from an EMBL/GenBank/DDBJ whole genome shotgun (WGS) entry which is preliminary data.</text>
</comment>
<proteinExistence type="predicted"/>
<keyword evidence="3" id="KW-1185">Reference proteome</keyword>
<dbReference type="InterPro" id="IPR029060">
    <property type="entry name" value="PIN-like_dom_sf"/>
</dbReference>